<evidence type="ECO:0000313" key="4">
    <source>
        <dbReference type="EMBL" id="GLK81661.1"/>
    </source>
</evidence>
<keyword evidence="5" id="KW-1185">Reference proteome</keyword>
<dbReference type="Proteomes" id="UP001143309">
    <property type="component" value="Unassembled WGS sequence"/>
</dbReference>
<comment type="similarity">
    <text evidence="1 2">Belongs to the UPF0235 family.</text>
</comment>
<protein>
    <recommendedName>
        <fullName evidence="2">UPF0235 protein GCM10008174_34020</fullName>
    </recommendedName>
</protein>
<accession>A0A9W6JQ11</accession>
<gene>
    <name evidence="4" type="ORF">GCM10008174_34020</name>
</gene>
<feature type="region of interest" description="Disordered" evidence="3">
    <location>
        <begin position="86"/>
        <end position="115"/>
    </location>
</feature>
<dbReference type="HAMAP" id="MF_00634">
    <property type="entry name" value="UPF0235"/>
    <property type="match status" value="1"/>
</dbReference>
<dbReference type="SMART" id="SM01152">
    <property type="entry name" value="DUF167"/>
    <property type="match status" value="1"/>
</dbReference>
<dbReference type="InterPro" id="IPR003746">
    <property type="entry name" value="DUF167"/>
</dbReference>
<evidence type="ECO:0000256" key="3">
    <source>
        <dbReference type="SAM" id="MobiDB-lite"/>
    </source>
</evidence>
<evidence type="ECO:0000256" key="2">
    <source>
        <dbReference type="HAMAP-Rule" id="MF_00634"/>
    </source>
</evidence>
<reference evidence="4" key="1">
    <citation type="journal article" date="2014" name="Int. J. Syst. Evol. Microbiol.">
        <title>Complete genome sequence of Corynebacterium casei LMG S-19264T (=DSM 44701T), isolated from a smear-ripened cheese.</title>
        <authorList>
            <consortium name="US DOE Joint Genome Institute (JGI-PGF)"/>
            <person name="Walter F."/>
            <person name="Albersmeier A."/>
            <person name="Kalinowski J."/>
            <person name="Ruckert C."/>
        </authorList>
    </citation>
    <scope>NUCLEOTIDE SEQUENCE</scope>
    <source>
        <strain evidence="4">VKM B-2748</strain>
    </source>
</reference>
<evidence type="ECO:0000256" key="1">
    <source>
        <dbReference type="ARBA" id="ARBA00010364"/>
    </source>
</evidence>
<organism evidence="4 5">
    <name type="scientific">Methylopila turkensis</name>
    <dbReference type="NCBI Taxonomy" id="1437816"/>
    <lineage>
        <taxon>Bacteria</taxon>
        <taxon>Pseudomonadati</taxon>
        <taxon>Pseudomonadota</taxon>
        <taxon>Alphaproteobacteria</taxon>
        <taxon>Hyphomicrobiales</taxon>
        <taxon>Methylopilaceae</taxon>
        <taxon>Methylopila</taxon>
    </lineage>
</organism>
<dbReference type="AlphaFoldDB" id="A0A9W6JQ11"/>
<evidence type="ECO:0000313" key="5">
    <source>
        <dbReference type="Proteomes" id="UP001143309"/>
    </source>
</evidence>
<dbReference type="SUPFAM" id="SSF69786">
    <property type="entry name" value="YggU-like"/>
    <property type="match status" value="1"/>
</dbReference>
<reference evidence="4" key="2">
    <citation type="submission" date="2023-01" db="EMBL/GenBank/DDBJ databases">
        <authorList>
            <person name="Sun Q."/>
            <person name="Evtushenko L."/>
        </authorList>
    </citation>
    <scope>NUCLEOTIDE SEQUENCE</scope>
    <source>
        <strain evidence="4">VKM B-2748</strain>
    </source>
</reference>
<dbReference type="EMBL" id="BSFL01000005">
    <property type="protein sequence ID" value="GLK81661.1"/>
    <property type="molecule type" value="Genomic_DNA"/>
</dbReference>
<comment type="caution">
    <text evidence="4">The sequence shown here is derived from an EMBL/GenBank/DDBJ whole genome shotgun (WGS) entry which is preliminary data.</text>
</comment>
<dbReference type="NCBIfam" id="TIGR00251">
    <property type="entry name" value="DUF167 family protein"/>
    <property type="match status" value="1"/>
</dbReference>
<proteinExistence type="inferred from homology"/>
<dbReference type="Gene3D" id="3.30.1200.10">
    <property type="entry name" value="YggU-like"/>
    <property type="match status" value="1"/>
</dbReference>
<dbReference type="InterPro" id="IPR036591">
    <property type="entry name" value="YggU-like_sf"/>
</dbReference>
<dbReference type="Pfam" id="PF02594">
    <property type="entry name" value="DUF167"/>
    <property type="match status" value="1"/>
</dbReference>
<sequence length="115" mass="11702">MRLTPRGGRDAIDGVEVRADGEPALAARVQAAPEKGRANEALRDLIADACGVARSAVRLVAGAAGRLKTIEIAGDPGEIADRLARAAGEADARGAPDQAAGTVSPSRPSRARSPR</sequence>
<name>A0A9W6JQ11_9HYPH</name>